<accession>A0A1W1C0H4</accession>
<organism evidence="1">
    <name type="scientific">hydrothermal vent metagenome</name>
    <dbReference type="NCBI Taxonomy" id="652676"/>
    <lineage>
        <taxon>unclassified sequences</taxon>
        <taxon>metagenomes</taxon>
        <taxon>ecological metagenomes</taxon>
    </lineage>
</organism>
<protein>
    <recommendedName>
        <fullName evidence="2">DUF3144 domain-containing protein</fullName>
    </recommendedName>
</protein>
<proteinExistence type="predicted"/>
<reference evidence="1" key="1">
    <citation type="submission" date="2016-10" db="EMBL/GenBank/DDBJ databases">
        <authorList>
            <person name="de Groot N.N."/>
        </authorList>
    </citation>
    <scope>NUCLEOTIDE SEQUENCE</scope>
</reference>
<evidence type="ECO:0000313" key="1">
    <source>
        <dbReference type="EMBL" id="SFV59245.1"/>
    </source>
</evidence>
<dbReference type="AlphaFoldDB" id="A0A1W1C0H4"/>
<evidence type="ECO:0008006" key="2">
    <source>
        <dbReference type="Google" id="ProtNLM"/>
    </source>
</evidence>
<dbReference type="Pfam" id="PF11342">
    <property type="entry name" value="DUF3144"/>
    <property type="match status" value="1"/>
</dbReference>
<dbReference type="InterPro" id="IPR021490">
    <property type="entry name" value="DUF3144"/>
</dbReference>
<gene>
    <name evidence="1" type="ORF">MNB_SV-8-274</name>
</gene>
<dbReference type="EMBL" id="FPHD01000049">
    <property type="protein sequence ID" value="SFV59245.1"/>
    <property type="molecule type" value="Genomic_DNA"/>
</dbReference>
<sequence>MSYTQEQDLDEKFFERADAHIKLANEYMNQQENAEMVNNSFLYAAARFNAWISAAGLKDAEAMKAKRADLIRYFVEQYTSMLEENLDNYIDNYDLYLGISKEEK</sequence>
<dbReference type="Gene3D" id="1.10.287.3020">
    <property type="match status" value="1"/>
</dbReference>
<name>A0A1W1C0H4_9ZZZZ</name>